<feature type="region of interest" description="Disordered" evidence="1">
    <location>
        <begin position="66"/>
        <end position="94"/>
    </location>
</feature>
<name>A0AA39UFT6_9AGAR</name>
<dbReference type="EMBL" id="JAUEPR010000018">
    <property type="protein sequence ID" value="KAK0477075.1"/>
    <property type="molecule type" value="Genomic_DNA"/>
</dbReference>
<reference evidence="2" key="1">
    <citation type="submission" date="2023-06" db="EMBL/GenBank/DDBJ databases">
        <authorList>
            <consortium name="Lawrence Berkeley National Laboratory"/>
            <person name="Ahrendt S."/>
            <person name="Sahu N."/>
            <person name="Indic B."/>
            <person name="Wong-Bajracharya J."/>
            <person name="Merenyi Z."/>
            <person name="Ke H.-M."/>
            <person name="Monk M."/>
            <person name="Kocsube S."/>
            <person name="Drula E."/>
            <person name="Lipzen A."/>
            <person name="Balint B."/>
            <person name="Henrissat B."/>
            <person name="Andreopoulos B."/>
            <person name="Martin F.M."/>
            <person name="Harder C.B."/>
            <person name="Rigling D."/>
            <person name="Ford K.L."/>
            <person name="Foster G.D."/>
            <person name="Pangilinan J."/>
            <person name="Papanicolaou A."/>
            <person name="Barry K."/>
            <person name="LaButti K."/>
            <person name="Viragh M."/>
            <person name="Koriabine M."/>
            <person name="Yan M."/>
            <person name="Riley R."/>
            <person name="Champramary S."/>
            <person name="Plett K.L."/>
            <person name="Tsai I.J."/>
            <person name="Slot J."/>
            <person name="Sipos G."/>
            <person name="Plett J."/>
            <person name="Nagy L.G."/>
            <person name="Grigoriev I.V."/>
        </authorList>
    </citation>
    <scope>NUCLEOTIDE SEQUENCE</scope>
    <source>
        <strain evidence="2">ICMP 16352</strain>
    </source>
</reference>
<protein>
    <submittedName>
        <fullName evidence="2">Uncharacterized protein</fullName>
    </submittedName>
</protein>
<organism evidence="2 3">
    <name type="scientific">Armillaria novae-zelandiae</name>
    <dbReference type="NCBI Taxonomy" id="153914"/>
    <lineage>
        <taxon>Eukaryota</taxon>
        <taxon>Fungi</taxon>
        <taxon>Dikarya</taxon>
        <taxon>Basidiomycota</taxon>
        <taxon>Agaricomycotina</taxon>
        <taxon>Agaricomycetes</taxon>
        <taxon>Agaricomycetidae</taxon>
        <taxon>Agaricales</taxon>
        <taxon>Marasmiineae</taxon>
        <taxon>Physalacriaceae</taxon>
        <taxon>Armillaria</taxon>
    </lineage>
</organism>
<gene>
    <name evidence="2" type="ORF">IW261DRAFT_1421281</name>
</gene>
<dbReference type="Proteomes" id="UP001175227">
    <property type="component" value="Unassembled WGS sequence"/>
</dbReference>
<accession>A0AA39UFT6</accession>
<keyword evidence="3" id="KW-1185">Reference proteome</keyword>
<comment type="caution">
    <text evidence="2">The sequence shown here is derived from an EMBL/GenBank/DDBJ whole genome shotgun (WGS) entry which is preliminary data.</text>
</comment>
<dbReference type="AlphaFoldDB" id="A0AA39UFT6"/>
<evidence type="ECO:0000313" key="2">
    <source>
        <dbReference type="EMBL" id="KAK0477075.1"/>
    </source>
</evidence>
<evidence type="ECO:0000313" key="3">
    <source>
        <dbReference type="Proteomes" id="UP001175227"/>
    </source>
</evidence>
<evidence type="ECO:0000256" key="1">
    <source>
        <dbReference type="SAM" id="MobiDB-lite"/>
    </source>
</evidence>
<proteinExistence type="predicted"/>
<sequence length="136" mass="15153">MSNGRDGKKHISAIGRAPTTTIFGKKKARSGSQMQVGMRLQYQRDPNGCYPSVIIVDNPPDALRLGAHAASPPRLRPRLNLPPEADSETDGKPARLRLVLRVRKLEELERQDGPSLETLLENRKEHLAMIHSRMDG</sequence>